<evidence type="ECO:0000256" key="5">
    <source>
        <dbReference type="SAM" id="Phobius"/>
    </source>
</evidence>
<evidence type="ECO:0000256" key="1">
    <source>
        <dbReference type="ARBA" id="ARBA00022723"/>
    </source>
</evidence>
<dbReference type="SMART" id="SM00184">
    <property type="entry name" value="RING"/>
    <property type="match status" value="1"/>
</dbReference>
<dbReference type="GO" id="GO:0006511">
    <property type="term" value="P:ubiquitin-dependent protein catabolic process"/>
    <property type="evidence" value="ECO:0007669"/>
    <property type="project" value="TreeGrafter"/>
</dbReference>
<protein>
    <recommendedName>
        <fullName evidence="6">RING-type domain-containing protein</fullName>
    </recommendedName>
</protein>
<keyword evidence="2 4" id="KW-0863">Zinc-finger</keyword>
<gene>
    <name evidence="7" type="ORF">RMAR00112_LOCUS11240</name>
</gene>
<evidence type="ECO:0000256" key="3">
    <source>
        <dbReference type="ARBA" id="ARBA00022833"/>
    </source>
</evidence>
<dbReference type="GO" id="GO:0008270">
    <property type="term" value="F:zinc ion binding"/>
    <property type="evidence" value="ECO:0007669"/>
    <property type="project" value="UniProtKB-KW"/>
</dbReference>
<dbReference type="InterPro" id="IPR013083">
    <property type="entry name" value="Znf_RING/FYVE/PHD"/>
</dbReference>
<keyword evidence="5" id="KW-0812">Transmembrane</keyword>
<dbReference type="PANTHER" id="PTHR45931">
    <property type="entry name" value="SI:CH211-59O9.10"/>
    <property type="match status" value="1"/>
</dbReference>
<keyword evidence="5" id="KW-1133">Transmembrane helix</keyword>
<evidence type="ECO:0000313" key="7">
    <source>
        <dbReference type="EMBL" id="CAE0043269.1"/>
    </source>
</evidence>
<feature type="transmembrane region" description="Helical" evidence="5">
    <location>
        <begin position="43"/>
        <end position="62"/>
    </location>
</feature>
<dbReference type="FunFam" id="3.30.40.10:FF:000388">
    <property type="entry name" value="Putative RING zinc finger domain superfamily protein"/>
    <property type="match status" value="1"/>
</dbReference>
<dbReference type="Gene3D" id="3.30.40.10">
    <property type="entry name" value="Zinc/RING finger domain, C3HC4 (zinc finger)"/>
    <property type="match status" value="1"/>
</dbReference>
<dbReference type="PANTHER" id="PTHR45931:SF3">
    <property type="entry name" value="RING ZINC FINGER-CONTAINING PROTEIN"/>
    <property type="match status" value="1"/>
</dbReference>
<reference evidence="7" key="1">
    <citation type="submission" date="2021-01" db="EMBL/GenBank/DDBJ databases">
        <authorList>
            <person name="Corre E."/>
            <person name="Pelletier E."/>
            <person name="Niang G."/>
            <person name="Scheremetjew M."/>
            <person name="Finn R."/>
            <person name="Kale V."/>
            <person name="Holt S."/>
            <person name="Cochrane G."/>
            <person name="Meng A."/>
            <person name="Brown T."/>
            <person name="Cohen L."/>
        </authorList>
    </citation>
    <scope>NUCLEOTIDE SEQUENCE</scope>
    <source>
        <strain evidence="7">CCMP 769</strain>
    </source>
</reference>
<dbReference type="PROSITE" id="PS50089">
    <property type="entry name" value="ZF_RING_2"/>
    <property type="match status" value="1"/>
</dbReference>
<keyword evidence="3" id="KW-0862">Zinc</keyword>
<feature type="transmembrane region" description="Helical" evidence="5">
    <location>
        <begin position="74"/>
        <end position="92"/>
    </location>
</feature>
<dbReference type="InterPro" id="IPR001841">
    <property type="entry name" value="Znf_RING"/>
</dbReference>
<keyword evidence="1" id="KW-0479">Metal-binding</keyword>
<sequence length="301" mass="33836">MNYTDHFAFNRRREPGYAGPELSRLGNTLAEYVSRNWANSLRLLASACILCQLVWEATVLLISTGQHCDHPMKMWLKGLIVLQTLTISLQALKIPIMHGFLVNKFLSLRKLCWTFRGSSTEDRGDGVAGNSQQSQNASSTLLDREIRAMSVLTFAWYIIGSGLVAQSSSCAETTPHVYRTVFILLFTYYLLLGLPAAFILVMLLCFPFIVQFIRFAAGRTPRQLRGASPEEVSKLASEKFEPDDTPEEDRSCVICLSDYDVGDTLRILPCQHAFHGKCVDQWLQLDKSCPLCKQDIDTIDV</sequence>
<evidence type="ECO:0000256" key="4">
    <source>
        <dbReference type="PROSITE-ProRule" id="PRU00175"/>
    </source>
</evidence>
<proteinExistence type="predicted"/>
<dbReference type="EMBL" id="HBHW01014477">
    <property type="protein sequence ID" value="CAE0043269.1"/>
    <property type="molecule type" value="Transcribed_RNA"/>
</dbReference>
<dbReference type="GO" id="GO:0061630">
    <property type="term" value="F:ubiquitin protein ligase activity"/>
    <property type="evidence" value="ECO:0007669"/>
    <property type="project" value="TreeGrafter"/>
</dbReference>
<organism evidence="7">
    <name type="scientific">Rhodosorus marinus</name>
    <dbReference type="NCBI Taxonomy" id="101924"/>
    <lineage>
        <taxon>Eukaryota</taxon>
        <taxon>Rhodophyta</taxon>
        <taxon>Stylonematophyceae</taxon>
        <taxon>Stylonematales</taxon>
        <taxon>Stylonemataceae</taxon>
        <taxon>Rhodosorus</taxon>
    </lineage>
</organism>
<dbReference type="AlphaFoldDB" id="A0A7S3EBI4"/>
<evidence type="ECO:0000259" key="6">
    <source>
        <dbReference type="PROSITE" id="PS50089"/>
    </source>
</evidence>
<dbReference type="Pfam" id="PF13639">
    <property type="entry name" value="zf-RING_2"/>
    <property type="match status" value="1"/>
</dbReference>
<feature type="domain" description="RING-type" evidence="6">
    <location>
        <begin position="252"/>
        <end position="293"/>
    </location>
</feature>
<name>A0A7S3EBI4_9RHOD</name>
<evidence type="ECO:0000256" key="2">
    <source>
        <dbReference type="ARBA" id="ARBA00022771"/>
    </source>
</evidence>
<dbReference type="SUPFAM" id="SSF57850">
    <property type="entry name" value="RING/U-box"/>
    <property type="match status" value="1"/>
</dbReference>
<keyword evidence="5" id="KW-0472">Membrane</keyword>
<feature type="transmembrane region" description="Helical" evidence="5">
    <location>
        <begin position="198"/>
        <end position="217"/>
    </location>
</feature>
<accession>A0A7S3EBI4</accession>
<dbReference type="GO" id="GO:0005634">
    <property type="term" value="C:nucleus"/>
    <property type="evidence" value="ECO:0007669"/>
    <property type="project" value="TreeGrafter"/>
</dbReference>
<dbReference type="InterPro" id="IPR051834">
    <property type="entry name" value="RING_finger_E3_ligase"/>
</dbReference>